<organism evidence="2 3">
    <name type="scientific">Streptococcus sanguinis</name>
    <dbReference type="NCBI Taxonomy" id="1305"/>
    <lineage>
        <taxon>Bacteria</taxon>
        <taxon>Bacillati</taxon>
        <taxon>Bacillota</taxon>
        <taxon>Bacilli</taxon>
        <taxon>Lactobacillales</taxon>
        <taxon>Streptococcaceae</taxon>
        <taxon>Streptococcus</taxon>
    </lineage>
</organism>
<evidence type="ECO:0000313" key="2">
    <source>
        <dbReference type="EMBL" id="QLB50319.1"/>
    </source>
</evidence>
<dbReference type="Proteomes" id="UP000509535">
    <property type="component" value="Chromosome"/>
</dbReference>
<protein>
    <submittedName>
        <fullName evidence="2">Uncharacterized protein</fullName>
    </submittedName>
</protein>
<proteinExistence type="predicted"/>
<reference evidence="2 3" key="1">
    <citation type="submission" date="2019-06" db="EMBL/GenBank/DDBJ databases">
        <title>The organization of the Streptococcus sanguinis genomes.</title>
        <authorList>
            <person name="Wang H.Y."/>
            <person name="Chen Y.Y.M."/>
            <person name="Wu C.H."/>
        </authorList>
    </citation>
    <scope>NUCLEOTIDE SEQUENCE [LARGE SCALE GENOMIC DNA]</scope>
    <source>
        <strain evidence="2 3">CGMH058</strain>
    </source>
</reference>
<evidence type="ECO:0000256" key="1">
    <source>
        <dbReference type="SAM" id="MobiDB-lite"/>
    </source>
</evidence>
<name>A0A7H8V1K9_STRSA</name>
<feature type="compositionally biased region" description="Basic and acidic residues" evidence="1">
    <location>
        <begin position="1"/>
        <end position="18"/>
    </location>
</feature>
<sequence length="74" mass="8508">MGNEKIDRKNISNAEKKNLKSVNNKRLNDKLAADSQKMLKVEKKAKKAINRDIAKKRILYLRNLIRSNSSISVI</sequence>
<dbReference type="EMBL" id="CP040798">
    <property type="protein sequence ID" value="QLB50319.1"/>
    <property type="molecule type" value="Genomic_DNA"/>
</dbReference>
<evidence type="ECO:0000313" key="3">
    <source>
        <dbReference type="Proteomes" id="UP000509535"/>
    </source>
</evidence>
<gene>
    <name evidence="2" type="ORF">FDP16_07290</name>
</gene>
<accession>A0A7H8V1K9</accession>
<feature type="region of interest" description="Disordered" evidence="1">
    <location>
        <begin position="1"/>
        <end position="21"/>
    </location>
</feature>
<dbReference type="AlphaFoldDB" id="A0A7H8V1K9"/>